<evidence type="ECO:0000256" key="1">
    <source>
        <dbReference type="SAM" id="MobiDB-lite"/>
    </source>
</evidence>
<accession>A0AAV7TEU6</accession>
<dbReference type="EMBL" id="JANPWB010000006">
    <property type="protein sequence ID" value="KAJ1174928.1"/>
    <property type="molecule type" value="Genomic_DNA"/>
</dbReference>
<evidence type="ECO:0000313" key="2">
    <source>
        <dbReference type="EMBL" id="KAJ1174928.1"/>
    </source>
</evidence>
<reference evidence="2" key="1">
    <citation type="journal article" date="2022" name="bioRxiv">
        <title>Sequencing and chromosome-scale assembly of the giantPleurodeles waltlgenome.</title>
        <authorList>
            <person name="Brown T."/>
            <person name="Elewa A."/>
            <person name="Iarovenko S."/>
            <person name="Subramanian E."/>
            <person name="Araus A.J."/>
            <person name="Petzold A."/>
            <person name="Susuki M."/>
            <person name="Suzuki K.-i.T."/>
            <person name="Hayashi T."/>
            <person name="Toyoda A."/>
            <person name="Oliveira C."/>
            <person name="Osipova E."/>
            <person name="Leigh N.D."/>
            <person name="Simon A."/>
            <person name="Yun M.H."/>
        </authorList>
    </citation>
    <scope>NUCLEOTIDE SEQUENCE</scope>
    <source>
        <strain evidence="2">20211129_DDA</strain>
        <tissue evidence="2">Liver</tissue>
    </source>
</reference>
<keyword evidence="3" id="KW-1185">Reference proteome</keyword>
<evidence type="ECO:0000313" key="3">
    <source>
        <dbReference type="Proteomes" id="UP001066276"/>
    </source>
</evidence>
<name>A0AAV7TEU6_PLEWA</name>
<dbReference type="AlphaFoldDB" id="A0AAV7TEU6"/>
<protein>
    <submittedName>
        <fullName evidence="2">Uncharacterized protein</fullName>
    </submittedName>
</protein>
<feature type="region of interest" description="Disordered" evidence="1">
    <location>
        <begin position="79"/>
        <end position="98"/>
    </location>
</feature>
<gene>
    <name evidence="2" type="ORF">NDU88_000219</name>
</gene>
<dbReference type="Proteomes" id="UP001066276">
    <property type="component" value="Chromosome 3_2"/>
</dbReference>
<organism evidence="2 3">
    <name type="scientific">Pleurodeles waltl</name>
    <name type="common">Iberian ribbed newt</name>
    <dbReference type="NCBI Taxonomy" id="8319"/>
    <lineage>
        <taxon>Eukaryota</taxon>
        <taxon>Metazoa</taxon>
        <taxon>Chordata</taxon>
        <taxon>Craniata</taxon>
        <taxon>Vertebrata</taxon>
        <taxon>Euteleostomi</taxon>
        <taxon>Amphibia</taxon>
        <taxon>Batrachia</taxon>
        <taxon>Caudata</taxon>
        <taxon>Salamandroidea</taxon>
        <taxon>Salamandridae</taxon>
        <taxon>Pleurodelinae</taxon>
        <taxon>Pleurodeles</taxon>
    </lineage>
</organism>
<comment type="caution">
    <text evidence="2">The sequence shown here is derived from an EMBL/GenBank/DDBJ whole genome shotgun (WGS) entry which is preliminary data.</text>
</comment>
<sequence length="98" mass="10434">MTGNIAAGRGSPAGGTEALHASLAIIRIKPNHSWDALPWLMEACNESALPVRVLDSPQPPTKRAAVAFHSKAKEAERVVISSDSRKRAAALQREDPAI</sequence>
<proteinExistence type="predicted"/>